<organism evidence="3 4">
    <name type="scientific">Tegillarca granosa</name>
    <name type="common">Malaysian cockle</name>
    <name type="synonym">Anadara granosa</name>
    <dbReference type="NCBI Taxonomy" id="220873"/>
    <lineage>
        <taxon>Eukaryota</taxon>
        <taxon>Metazoa</taxon>
        <taxon>Spiralia</taxon>
        <taxon>Lophotrochozoa</taxon>
        <taxon>Mollusca</taxon>
        <taxon>Bivalvia</taxon>
        <taxon>Autobranchia</taxon>
        <taxon>Pteriomorphia</taxon>
        <taxon>Arcoida</taxon>
        <taxon>Arcoidea</taxon>
        <taxon>Arcidae</taxon>
        <taxon>Tegillarca</taxon>
    </lineage>
</organism>
<gene>
    <name evidence="3" type="ORF">KUTeg_015559</name>
</gene>
<protein>
    <recommendedName>
        <fullName evidence="2">C17orf113 probable zinc finger domain-containing protein</fullName>
    </recommendedName>
</protein>
<proteinExistence type="predicted"/>
<sequence>MESKMTSFDIRKKKFHPLSWVNVNWTLPQPNILKLQNYRPLVLVRIAMLLKMCSKHQKKKTEKPDKVVHTSKTPSTRKFMDTWKFGRSWLRYDHKTKLMYCDICIKAQVCNSFTTGCDVLKKESVIKHESRCKVTVVADVVYFYSLFGYRKENKMEEDAVQDTSYLVHNEESADTNKTDKNQKIAHEKEDESSEDEVLSQVQQKIVQDSLKQPIAIRKKTRTVKQKKFLYEDENSDSDKASNKTKYHLQSSKAKSEKRRKKKSFDEREEDRCL</sequence>
<evidence type="ECO:0000313" key="4">
    <source>
        <dbReference type="Proteomes" id="UP001217089"/>
    </source>
</evidence>
<reference evidence="3 4" key="1">
    <citation type="submission" date="2022-12" db="EMBL/GenBank/DDBJ databases">
        <title>Chromosome-level genome of Tegillarca granosa.</title>
        <authorList>
            <person name="Kim J."/>
        </authorList>
    </citation>
    <scope>NUCLEOTIDE SEQUENCE [LARGE SCALE GENOMIC DNA]</scope>
    <source>
        <strain evidence="3">Teg-2019</strain>
        <tissue evidence="3">Adductor muscle</tissue>
    </source>
</reference>
<feature type="compositionally biased region" description="Basic and acidic residues" evidence="1">
    <location>
        <begin position="169"/>
        <end position="189"/>
    </location>
</feature>
<evidence type="ECO:0000259" key="2">
    <source>
        <dbReference type="Pfam" id="PF25431"/>
    </source>
</evidence>
<comment type="caution">
    <text evidence="3">The sequence shown here is derived from an EMBL/GenBank/DDBJ whole genome shotgun (WGS) entry which is preliminary data.</text>
</comment>
<dbReference type="Proteomes" id="UP001217089">
    <property type="component" value="Unassembled WGS sequence"/>
</dbReference>
<accession>A0ABQ9EQN3</accession>
<feature type="compositionally biased region" description="Basic and acidic residues" evidence="1">
    <location>
        <begin position="263"/>
        <end position="273"/>
    </location>
</feature>
<name>A0ABQ9EQN3_TEGGR</name>
<dbReference type="EMBL" id="JARBDR010000793">
    <property type="protein sequence ID" value="KAJ8307475.1"/>
    <property type="molecule type" value="Genomic_DNA"/>
</dbReference>
<evidence type="ECO:0000313" key="3">
    <source>
        <dbReference type="EMBL" id="KAJ8307475.1"/>
    </source>
</evidence>
<evidence type="ECO:0000256" key="1">
    <source>
        <dbReference type="SAM" id="MobiDB-lite"/>
    </source>
</evidence>
<feature type="domain" description="C17orf113 probable zinc finger" evidence="2">
    <location>
        <begin position="88"/>
        <end position="130"/>
    </location>
</feature>
<keyword evidence="4" id="KW-1185">Reference proteome</keyword>
<feature type="region of interest" description="Disordered" evidence="1">
    <location>
        <begin position="169"/>
        <end position="198"/>
    </location>
</feature>
<dbReference type="Pfam" id="PF25431">
    <property type="entry name" value="zf-C17orf113"/>
    <property type="match status" value="1"/>
</dbReference>
<feature type="region of interest" description="Disordered" evidence="1">
    <location>
        <begin position="227"/>
        <end position="273"/>
    </location>
</feature>
<dbReference type="InterPro" id="IPR057456">
    <property type="entry name" value="Znf_C17orf113"/>
</dbReference>